<evidence type="ECO:0000256" key="1">
    <source>
        <dbReference type="ARBA" id="ARBA00022741"/>
    </source>
</evidence>
<keyword evidence="2" id="KW-0067">ATP-binding</keyword>
<dbReference type="GO" id="GO:0004467">
    <property type="term" value="F:long-chain fatty acid-CoA ligase activity"/>
    <property type="evidence" value="ECO:0007669"/>
    <property type="project" value="TreeGrafter"/>
</dbReference>
<dbReference type="Pfam" id="PF00501">
    <property type="entry name" value="AMP-binding"/>
    <property type="match status" value="1"/>
</dbReference>
<proteinExistence type="predicted"/>
<dbReference type="Proteomes" id="UP000321197">
    <property type="component" value="Unassembled WGS sequence"/>
</dbReference>
<gene>
    <name evidence="4" type="ORF">MHY01S_16120</name>
</gene>
<dbReference type="OrthoDB" id="9778383at2"/>
<dbReference type="Pfam" id="PF23562">
    <property type="entry name" value="AMP-binding_C_3"/>
    <property type="match status" value="1"/>
</dbReference>
<dbReference type="EMBL" id="BJXL01000045">
    <property type="protein sequence ID" value="GEM83446.1"/>
    <property type="molecule type" value="Genomic_DNA"/>
</dbReference>
<keyword evidence="4" id="KW-0436">Ligase</keyword>
<protein>
    <submittedName>
        <fullName evidence="4">Long-chain-fatty-acid--CoA ligase</fullName>
    </submittedName>
</protein>
<comment type="caution">
    <text evidence="4">The sequence shown here is derived from an EMBL/GenBank/DDBJ whole genome shotgun (WGS) entry which is preliminary data.</text>
</comment>
<dbReference type="PROSITE" id="PS00455">
    <property type="entry name" value="AMP_BINDING"/>
    <property type="match status" value="1"/>
</dbReference>
<dbReference type="GO" id="GO:0016020">
    <property type="term" value="C:membrane"/>
    <property type="evidence" value="ECO:0007669"/>
    <property type="project" value="TreeGrafter"/>
</dbReference>
<dbReference type="SUPFAM" id="SSF56801">
    <property type="entry name" value="Acetyl-CoA synthetase-like"/>
    <property type="match status" value="1"/>
</dbReference>
<reference evidence="4 5" key="1">
    <citation type="submission" date="2019-07" db="EMBL/GenBank/DDBJ databases">
        <title>Whole genome shotgun sequence of Meiothermus hypogaeus NBRC 106114.</title>
        <authorList>
            <person name="Hosoyama A."/>
            <person name="Uohara A."/>
            <person name="Ohji S."/>
            <person name="Ichikawa N."/>
        </authorList>
    </citation>
    <scope>NUCLEOTIDE SEQUENCE [LARGE SCALE GENOMIC DNA]</scope>
    <source>
        <strain evidence="4 5">NBRC 106114</strain>
    </source>
</reference>
<dbReference type="Gene3D" id="3.40.50.12780">
    <property type="entry name" value="N-terminal domain of ligase-like"/>
    <property type="match status" value="1"/>
</dbReference>
<evidence type="ECO:0000313" key="5">
    <source>
        <dbReference type="Proteomes" id="UP000321197"/>
    </source>
</evidence>
<dbReference type="AlphaFoldDB" id="A0A511R373"/>
<name>A0A511R373_9DEIN</name>
<dbReference type="PANTHER" id="PTHR43272">
    <property type="entry name" value="LONG-CHAIN-FATTY-ACID--COA LIGASE"/>
    <property type="match status" value="1"/>
</dbReference>
<dbReference type="PANTHER" id="PTHR43272:SF33">
    <property type="entry name" value="AMP-BINDING DOMAIN-CONTAINING PROTEIN-RELATED"/>
    <property type="match status" value="1"/>
</dbReference>
<dbReference type="CDD" id="cd17641">
    <property type="entry name" value="LC_FACS_bac1"/>
    <property type="match status" value="1"/>
</dbReference>
<keyword evidence="1" id="KW-0547">Nucleotide-binding</keyword>
<dbReference type="RefSeq" id="WP_119341618.1">
    <property type="nucleotide sequence ID" value="NZ_BJXL01000045.1"/>
</dbReference>
<dbReference type="InterPro" id="IPR000873">
    <property type="entry name" value="AMP-dep_synth/lig_dom"/>
</dbReference>
<feature type="domain" description="AMP-dependent synthetase/ligase" evidence="3">
    <location>
        <begin position="18"/>
        <end position="436"/>
    </location>
</feature>
<dbReference type="InterPro" id="IPR042099">
    <property type="entry name" value="ANL_N_sf"/>
</dbReference>
<organism evidence="4 5">
    <name type="scientific">Meiothermus hypogaeus NBRC 106114</name>
    <dbReference type="NCBI Taxonomy" id="1227553"/>
    <lineage>
        <taxon>Bacteria</taxon>
        <taxon>Thermotogati</taxon>
        <taxon>Deinococcota</taxon>
        <taxon>Deinococci</taxon>
        <taxon>Thermales</taxon>
        <taxon>Thermaceae</taxon>
        <taxon>Meiothermus</taxon>
    </lineage>
</organism>
<evidence type="ECO:0000313" key="4">
    <source>
        <dbReference type="EMBL" id="GEM83446.1"/>
    </source>
</evidence>
<sequence>MMPSGYELKKYTLPQVLRMRAEQTPGRVAIRKKDFGIWNEITYADYYRHVTNFAAGLLSLGFQPGERLAVIADNIPEWLYAELAAQSLGGISVGVYQSSLPPEIAYVLSYTGAAFVVAEDQEQVDKLLEIRSEIPSVRKVIYQDPRGMRVYADDPWIMGFEAVEKLGEAYLKQHPRAVEERIALGKPEDVCHLSLTSGTTGRPKAAMLMHRNLLHMGVALQEVDPLEPTDDYLSFLPFAWIGEQMMSVGMALAGGFAVNMPESVETAMSDLKEIGPHVMFSPPRVWEGTQSQIWVRISETYAFNRWVYQQMLKIGYRAADYRMHGKPMPLGLRLAYWFADQIMFKPLRDQLGFLRLRRAYTGGAALGPDVFRFYHAIGVNLKQIYGQTEIIGIAFVHRDGDVRADTVGVPIPGGEVKISERGEILCRSDAVVAGYWQNPEATAETFADGWLHTGDAGYLTPEGHLVVIDRVSDVMHTSTQQMFSPQFIENKLKFSPYIKEAVVFGDQKPYLTAFINVDPQTVGKWAEDNRIAYTTYIDLSQKPQVAELIRREVRAVNDGLPEHLRIKRFVLLYKLLDADDDELTRTGKVRRKFIVQRYQPLVDALYSQTSKVQVDTEFKYQDGTVQKVSTEVSVLEADSSKELIGA</sequence>
<dbReference type="GO" id="GO:0005524">
    <property type="term" value="F:ATP binding"/>
    <property type="evidence" value="ECO:0007669"/>
    <property type="project" value="UniProtKB-KW"/>
</dbReference>
<evidence type="ECO:0000259" key="3">
    <source>
        <dbReference type="Pfam" id="PF00501"/>
    </source>
</evidence>
<evidence type="ECO:0000256" key="2">
    <source>
        <dbReference type="ARBA" id="ARBA00022840"/>
    </source>
</evidence>
<dbReference type="InterPro" id="IPR020845">
    <property type="entry name" value="AMP-binding_CS"/>
</dbReference>
<accession>A0A511R373</accession>